<dbReference type="SUPFAM" id="SSF50630">
    <property type="entry name" value="Acid proteases"/>
    <property type="match status" value="1"/>
</dbReference>
<protein>
    <recommendedName>
        <fullName evidence="5">Peptidase A1 domain-containing protein</fullName>
    </recommendedName>
</protein>
<dbReference type="OrthoDB" id="771136at2759"/>
<dbReference type="PANTHER" id="PTHR47966">
    <property type="entry name" value="BETA-SITE APP-CLEAVING ENZYME, ISOFORM A-RELATED"/>
    <property type="match status" value="1"/>
</dbReference>
<dbReference type="PROSITE" id="PS51767">
    <property type="entry name" value="PEPTIDASE_A1"/>
    <property type="match status" value="1"/>
</dbReference>
<dbReference type="Gene3D" id="2.40.70.10">
    <property type="entry name" value="Acid Proteases"/>
    <property type="match status" value="2"/>
</dbReference>
<reference evidence="6" key="2">
    <citation type="submission" date="2021-03" db="EMBL/GenBank/DDBJ databases">
        <authorList>
            <person name="Alouane T."/>
            <person name="Langin T."/>
            <person name="Bonhomme L."/>
        </authorList>
    </citation>
    <scope>NUCLEOTIDE SEQUENCE</scope>
    <source>
        <strain evidence="6">MDC_Fg202</strain>
    </source>
</reference>
<evidence type="ECO:0000256" key="2">
    <source>
        <dbReference type="ARBA" id="ARBA00022750"/>
    </source>
</evidence>
<evidence type="ECO:0000256" key="4">
    <source>
        <dbReference type="SAM" id="SignalP"/>
    </source>
</evidence>
<keyword evidence="2 3" id="KW-0064">Aspartyl protease</keyword>
<evidence type="ECO:0000256" key="1">
    <source>
        <dbReference type="ARBA" id="ARBA00007447"/>
    </source>
</evidence>
<comment type="similarity">
    <text evidence="1 3">Belongs to the peptidase A1 family.</text>
</comment>
<dbReference type="PANTHER" id="PTHR47966:SF68">
    <property type="entry name" value="PEPTIDASE A1 DOMAIN-CONTAINING PROTEIN"/>
    <property type="match status" value="1"/>
</dbReference>
<sequence length="386" mass="41895">MSVARFASALLASSVMGLASADVLDLPIFVKEGYKMVEFGVGTPAQTARLLFDTGSASAWMVDAECAETCPHVNKGDRFGYNLTASSTGKKTGHDANIEYLGGTIIGPTVEDKFSAGGLKWDSKFIAANESTWSSLAADGFMGLAFGSIQDGDATPIFETLMEQKLMDKPRFGIYYAAGEYDSTGDKAGKGVVTLGGSREDKYVEGDLISVPLATNNGEFDLWRSIIHSTTGKKTDKKCKTGKAEKETEMNGMSIVFDTGASAITFPKSMIDSIYESIGMNYTAILKGEHIPLCSEFTKDWSLTFKIGYYGDEKNVTVRGDQLRLPGFANRDDACWPPVQDGPEGYALIGTLFLRNFYTVWDYSIFPGSDGFNDPHLSFGYLKEGF</sequence>
<dbReference type="GO" id="GO:0006508">
    <property type="term" value="P:proteolysis"/>
    <property type="evidence" value="ECO:0007669"/>
    <property type="project" value="UniProtKB-KW"/>
</dbReference>
<keyword evidence="3" id="KW-0378">Hydrolase</keyword>
<dbReference type="InterPro" id="IPR021109">
    <property type="entry name" value="Peptidase_aspartic_dom_sf"/>
</dbReference>
<evidence type="ECO:0000256" key="3">
    <source>
        <dbReference type="RuleBase" id="RU000454"/>
    </source>
</evidence>
<dbReference type="PROSITE" id="PS00141">
    <property type="entry name" value="ASP_PROTEASE"/>
    <property type="match status" value="1"/>
</dbReference>
<evidence type="ECO:0000313" key="6">
    <source>
        <dbReference type="EMBL" id="CAG1978231.1"/>
    </source>
</evidence>
<proteinExistence type="inferred from homology"/>
<gene>
    <name evidence="7" type="ORF">FUG_LOCUS220853</name>
    <name evidence="6" type="ORF">MDCFG202_LOCUS170768</name>
</gene>
<dbReference type="CDD" id="cd05471">
    <property type="entry name" value="pepsin_like"/>
    <property type="match status" value="1"/>
</dbReference>
<keyword evidence="4" id="KW-0732">Signal</keyword>
<dbReference type="InterPro" id="IPR001969">
    <property type="entry name" value="Aspartic_peptidase_AS"/>
</dbReference>
<accession>A0A2H3HAU1</accession>
<dbReference type="Proteomes" id="UP000746612">
    <property type="component" value="Unassembled WGS sequence"/>
</dbReference>
<name>A0A2H3HAU1_GIBZA</name>
<keyword evidence="3" id="KW-0645">Protease</keyword>
<dbReference type="GO" id="GO:0004190">
    <property type="term" value="F:aspartic-type endopeptidase activity"/>
    <property type="evidence" value="ECO:0007669"/>
    <property type="project" value="UniProtKB-KW"/>
</dbReference>
<evidence type="ECO:0000313" key="7">
    <source>
        <dbReference type="EMBL" id="VIO56615.1"/>
    </source>
</evidence>
<evidence type="ECO:0000259" key="5">
    <source>
        <dbReference type="PROSITE" id="PS51767"/>
    </source>
</evidence>
<feature type="domain" description="Peptidase A1" evidence="5">
    <location>
        <begin position="35"/>
        <end position="373"/>
    </location>
</feature>
<dbReference type="InterPro" id="IPR001461">
    <property type="entry name" value="Aspartic_peptidase_A1"/>
</dbReference>
<evidence type="ECO:0000313" key="8">
    <source>
        <dbReference type="Proteomes" id="UP000746612"/>
    </source>
</evidence>
<dbReference type="InterPro" id="IPR033121">
    <property type="entry name" value="PEPTIDASE_A1"/>
</dbReference>
<dbReference type="GO" id="GO:0000324">
    <property type="term" value="C:fungal-type vacuole"/>
    <property type="evidence" value="ECO:0007669"/>
    <property type="project" value="TreeGrafter"/>
</dbReference>
<dbReference type="Pfam" id="PF00026">
    <property type="entry name" value="Asp"/>
    <property type="match status" value="1"/>
</dbReference>
<organism evidence="6 8">
    <name type="scientific">Gibberella zeae</name>
    <name type="common">Wheat head blight fungus</name>
    <name type="synonym">Fusarium graminearum</name>
    <dbReference type="NCBI Taxonomy" id="5518"/>
    <lineage>
        <taxon>Eukaryota</taxon>
        <taxon>Fungi</taxon>
        <taxon>Dikarya</taxon>
        <taxon>Ascomycota</taxon>
        <taxon>Pezizomycotina</taxon>
        <taxon>Sordariomycetes</taxon>
        <taxon>Hypocreomycetidae</taxon>
        <taxon>Hypocreales</taxon>
        <taxon>Nectriaceae</taxon>
        <taxon>Fusarium</taxon>
    </lineage>
</organism>
<dbReference type="PRINTS" id="PR00792">
    <property type="entry name" value="PEPSIN"/>
</dbReference>
<dbReference type="InterPro" id="IPR034164">
    <property type="entry name" value="Pepsin-like_dom"/>
</dbReference>
<dbReference type="AlphaFoldDB" id="A0A2H3HAU1"/>
<reference evidence="7" key="1">
    <citation type="submission" date="2019-04" db="EMBL/GenBank/DDBJ databases">
        <authorList>
            <person name="Melise S."/>
            <person name="Noan J."/>
            <person name="Okalmin O."/>
        </authorList>
    </citation>
    <scope>NUCLEOTIDE SEQUENCE</scope>
    <source>
        <strain evidence="7">FN9</strain>
    </source>
</reference>
<dbReference type="EMBL" id="CAAKMV010000125">
    <property type="protein sequence ID" value="VIO56615.1"/>
    <property type="molecule type" value="Genomic_DNA"/>
</dbReference>
<feature type="chain" id="PRO_5041061615" description="Peptidase A1 domain-containing protein" evidence="4">
    <location>
        <begin position="22"/>
        <end position="386"/>
    </location>
</feature>
<dbReference type="EMBL" id="CAJPIJ010000108">
    <property type="protein sequence ID" value="CAG1978231.1"/>
    <property type="molecule type" value="Genomic_DNA"/>
</dbReference>
<feature type="signal peptide" evidence="4">
    <location>
        <begin position="1"/>
        <end position="21"/>
    </location>
</feature>